<evidence type="ECO:0000256" key="1">
    <source>
        <dbReference type="ARBA" id="ARBA00004442"/>
    </source>
</evidence>
<dbReference type="Gene3D" id="3.30.1330.60">
    <property type="entry name" value="OmpA-like domain"/>
    <property type="match status" value="1"/>
</dbReference>
<dbReference type="PRINTS" id="PR01021">
    <property type="entry name" value="OMPADOMAIN"/>
</dbReference>
<dbReference type="Proteomes" id="UP001214530">
    <property type="component" value="Chromosome"/>
</dbReference>
<evidence type="ECO:0000313" key="7">
    <source>
        <dbReference type="EMBL" id="WEK18922.1"/>
    </source>
</evidence>
<evidence type="ECO:0000313" key="8">
    <source>
        <dbReference type="Proteomes" id="UP001214530"/>
    </source>
</evidence>
<feature type="compositionally biased region" description="Basic and acidic residues" evidence="5">
    <location>
        <begin position="432"/>
        <end position="441"/>
    </location>
</feature>
<dbReference type="InterPro" id="IPR006665">
    <property type="entry name" value="OmpA-like"/>
</dbReference>
<dbReference type="PANTHER" id="PTHR30329:SF21">
    <property type="entry name" value="LIPOPROTEIN YIAD-RELATED"/>
    <property type="match status" value="1"/>
</dbReference>
<evidence type="ECO:0000256" key="4">
    <source>
        <dbReference type="PROSITE-ProRule" id="PRU00473"/>
    </source>
</evidence>
<proteinExistence type="predicted"/>
<dbReference type="PROSITE" id="PS51123">
    <property type="entry name" value="OMPA_2"/>
    <property type="match status" value="1"/>
</dbReference>
<dbReference type="GO" id="GO:0009279">
    <property type="term" value="C:cell outer membrane"/>
    <property type="evidence" value="ECO:0007669"/>
    <property type="project" value="UniProtKB-SubCell"/>
</dbReference>
<accession>A0AAJ5W6I3</accession>
<name>A0AAJ5W6I3_9SPHI</name>
<sequence length="441" mass="47085">MNLIEMIKNEMGSDVISSLSQKAGVTEDQVKTGISAGVPAVFAGILKNGASGDFGFLGKLFSGVNNTAGGSKPADILNGDHADLLEKGKSMLSGLFGKDSDAVTGAVSSSSGLSTAKSVGLLAMIVPLITGYISKLMATKGWSVSDLIGKIFERKDDITAALPQGLSDSLGVNNIKMPDLNMPKVDLPKVDVPKVPHVNYGVVKEPKTGGVFKWLIPLLIILAAGWWLMGRTGCNSPKVENTMGDLTSKVDSMGSTMDSATNAMKAEVDSARSAITGKLNEAGDYVRDLGAMMTKKLPDGTEIKVAENSVESRLLSFIEDKNKPVDKTTWFTFDRLYFETGKSVLKPESQEQLKNIDAILKAYPNVKLKIGGYTDNTGDAAVNKKISDERANVAMHELVKMGIDAKRLSAEGYGPEHPVASNDTPEGRAQNRRIDIRVTEK</sequence>
<dbReference type="InterPro" id="IPR036737">
    <property type="entry name" value="OmpA-like_sf"/>
</dbReference>
<dbReference type="AlphaFoldDB" id="A0AAJ5W6I3"/>
<evidence type="ECO:0000256" key="5">
    <source>
        <dbReference type="SAM" id="MobiDB-lite"/>
    </source>
</evidence>
<comment type="subcellular location">
    <subcellularLocation>
        <location evidence="1">Cell outer membrane</location>
    </subcellularLocation>
</comment>
<dbReference type="SUPFAM" id="SSF103088">
    <property type="entry name" value="OmpA-like"/>
    <property type="match status" value="1"/>
</dbReference>
<gene>
    <name evidence="7" type="ORF">P0Y49_19295</name>
</gene>
<feature type="domain" description="OmpA-like" evidence="6">
    <location>
        <begin position="325"/>
        <end position="441"/>
    </location>
</feature>
<dbReference type="Pfam" id="PF06078">
    <property type="entry name" value="DUF937"/>
    <property type="match status" value="1"/>
</dbReference>
<dbReference type="InterPro" id="IPR009282">
    <property type="entry name" value="DUF937"/>
</dbReference>
<dbReference type="Pfam" id="PF00691">
    <property type="entry name" value="OmpA"/>
    <property type="match status" value="1"/>
</dbReference>
<feature type="region of interest" description="Disordered" evidence="5">
    <location>
        <begin position="411"/>
        <end position="441"/>
    </location>
</feature>
<protein>
    <submittedName>
        <fullName evidence="7">OmpA family protein</fullName>
    </submittedName>
</protein>
<organism evidence="7 8">
    <name type="scientific">Candidatus Pedobacter colombiensis</name>
    <dbReference type="NCBI Taxonomy" id="3121371"/>
    <lineage>
        <taxon>Bacteria</taxon>
        <taxon>Pseudomonadati</taxon>
        <taxon>Bacteroidota</taxon>
        <taxon>Sphingobacteriia</taxon>
        <taxon>Sphingobacteriales</taxon>
        <taxon>Sphingobacteriaceae</taxon>
        <taxon>Pedobacter</taxon>
    </lineage>
</organism>
<evidence type="ECO:0000259" key="6">
    <source>
        <dbReference type="PROSITE" id="PS51123"/>
    </source>
</evidence>
<dbReference type="CDD" id="cd07185">
    <property type="entry name" value="OmpA_C-like"/>
    <property type="match status" value="1"/>
</dbReference>
<keyword evidence="2 4" id="KW-0472">Membrane</keyword>
<reference evidence="7" key="1">
    <citation type="submission" date="2023-03" db="EMBL/GenBank/DDBJ databases">
        <title>Andean soil-derived lignocellulolytic bacterial consortium as a source of novel taxa and putative plastic-active enzymes.</title>
        <authorList>
            <person name="Diaz-Garcia L."/>
            <person name="Chuvochina M."/>
            <person name="Feuerriegel G."/>
            <person name="Bunk B."/>
            <person name="Sproer C."/>
            <person name="Streit W.R."/>
            <person name="Rodriguez L.M."/>
            <person name="Overmann J."/>
            <person name="Jimenez D.J."/>
        </authorList>
    </citation>
    <scope>NUCLEOTIDE SEQUENCE</scope>
    <source>
        <strain evidence="7">MAG 3858</strain>
    </source>
</reference>
<keyword evidence="3" id="KW-0998">Cell outer membrane</keyword>
<evidence type="ECO:0000256" key="2">
    <source>
        <dbReference type="ARBA" id="ARBA00023136"/>
    </source>
</evidence>
<evidence type="ECO:0000256" key="3">
    <source>
        <dbReference type="ARBA" id="ARBA00023237"/>
    </source>
</evidence>
<dbReference type="InterPro" id="IPR006664">
    <property type="entry name" value="OMP_bac"/>
</dbReference>
<dbReference type="EMBL" id="CP119313">
    <property type="protein sequence ID" value="WEK18922.1"/>
    <property type="molecule type" value="Genomic_DNA"/>
</dbReference>
<dbReference type="InterPro" id="IPR050330">
    <property type="entry name" value="Bact_OuterMem_StrucFunc"/>
</dbReference>
<dbReference type="PANTHER" id="PTHR30329">
    <property type="entry name" value="STATOR ELEMENT OF FLAGELLAR MOTOR COMPLEX"/>
    <property type="match status" value="1"/>
</dbReference>